<gene>
    <name evidence="8" type="ORF">ILEXP_LOCUS32644</name>
</gene>
<evidence type="ECO:0000256" key="7">
    <source>
        <dbReference type="RuleBase" id="RU368015"/>
    </source>
</evidence>
<proteinExistence type="inferred from homology"/>
<feature type="transmembrane region" description="Helical" evidence="7">
    <location>
        <begin position="84"/>
        <end position="102"/>
    </location>
</feature>
<feature type="transmembrane region" description="Helical" evidence="7">
    <location>
        <begin position="205"/>
        <end position="230"/>
    </location>
</feature>
<name>A0ABC8T2D5_9AQUA</name>
<feature type="transmembrane region" description="Helical" evidence="7">
    <location>
        <begin position="172"/>
        <end position="193"/>
    </location>
</feature>
<keyword evidence="4 7" id="KW-0812">Transmembrane</keyword>
<reference evidence="8 9" key="1">
    <citation type="submission" date="2024-02" db="EMBL/GenBank/DDBJ databases">
        <authorList>
            <person name="Vignale AGUSTIN F."/>
            <person name="Sosa J E."/>
            <person name="Modenutti C."/>
        </authorList>
    </citation>
    <scope>NUCLEOTIDE SEQUENCE [LARGE SCALE GENOMIC DNA]</scope>
</reference>
<dbReference type="PANTHER" id="PTHR31376:SF1">
    <property type="entry name" value="PURINE PERMEASE 2"/>
    <property type="match status" value="1"/>
</dbReference>
<keyword evidence="6 7" id="KW-0472">Membrane</keyword>
<dbReference type="Proteomes" id="UP001642360">
    <property type="component" value="Unassembled WGS sequence"/>
</dbReference>
<dbReference type="InterPro" id="IPR030182">
    <property type="entry name" value="PUP_plant"/>
</dbReference>
<sequence>MQAQVSTSMKKILLVLNCILLSIGNCGGPLIMRLYFIHGGKKIWFSSWLTTGGWPIIIIPLLIAYFHRRSSTTTTKLFFMKPRLFIYTAVVGLLTGLDDYLYSYGVARLPVSTSALIIATQLAFTAGFAFLLVKQKFTSYSINAVILLTVGAAVLALHTSSDRPKGESNKEYILGFMLTLVAAALYGFVLPLIEWTYIKANQAITYTLVMEIQLVMCFFATLLCTVGMLVNNDFQAIPREAREFELGETNYYVVVVWSAIIWQCFFMGAVGVIFCASSLLSGIIIAVLLPVTEGLAVIFYHEKFGGEKGVALGLSAWGFVSYFYGEIKHSKKKSDETPETEMAADTTVVNDHA</sequence>
<evidence type="ECO:0000256" key="3">
    <source>
        <dbReference type="ARBA" id="ARBA00022448"/>
    </source>
</evidence>
<evidence type="ECO:0000256" key="1">
    <source>
        <dbReference type="ARBA" id="ARBA00004141"/>
    </source>
</evidence>
<dbReference type="GO" id="GO:0005345">
    <property type="term" value="F:purine nucleobase transmembrane transporter activity"/>
    <property type="evidence" value="ECO:0007669"/>
    <property type="project" value="UniProtKB-UniRule"/>
</dbReference>
<feature type="transmembrane region" description="Helical" evidence="7">
    <location>
        <begin position="250"/>
        <end position="272"/>
    </location>
</feature>
<accession>A0ABC8T2D5</accession>
<feature type="transmembrane region" description="Helical" evidence="7">
    <location>
        <begin position="43"/>
        <end position="63"/>
    </location>
</feature>
<dbReference type="PANTHER" id="PTHR31376">
    <property type="entry name" value="OS09G0467300 PROTEIN-RELATED"/>
    <property type="match status" value="1"/>
</dbReference>
<evidence type="ECO:0000256" key="5">
    <source>
        <dbReference type="ARBA" id="ARBA00022989"/>
    </source>
</evidence>
<feature type="transmembrane region" description="Helical" evidence="7">
    <location>
        <begin position="12"/>
        <end position="37"/>
    </location>
</feature>
<dbReference type="AlphaFoldDB" id="A0ABC8T2D5"/>
<protein>
    <recommendedName>
        <fullName evidence="7">Probable purine permease</fullName>
    </recommendedName>
</protein>
<evidence type="ECO:0000313" key="9">
    <source>
        <dbReference type="Proteomes" id="UP001642360"/>
    </source>
</evidence>
<evidence type="ECO:0000256" key="6">
    <source>
        <dbReference type="ARBA" id="ARBA00023136"/>
    </source>
</evidence>
<feature type="transmembrane region" description="Helical" evidence="7">
    <location>
        <begin position="140"/>
        <end position="160"/>
    </location>
</feature>
<dbReference type="Pfam" id="PF16913">
    <property type="entry name" value="PUNUT"/>
    <property type="match status" value="1"/>
</dbReference>
<evidence type="ECO:0000256" key="2">
    <source>
        <dbReference type="ARBA" id="ARBA00006213"/>
    </source>
</evidence>
<keyword evidence="3 7" id="KW-0813">Transport</keyword>
<dbReference type="SUPFAM" id="SSF103481">
    <property type="entry name" value="Multidrug resistance efflux transporter EmrE"/>
    <property type="match status" value="1"/>
</dbReference>
<organism evidence="8 9">
    <name type="scientific">Ilex paraguariensis</name>
    <name type="common">yerba mate</name>
    <dbReference type="NCBI Taxonomy" id="185542"/>
    <lineage>
        <taxon>Eukaryota</taxon>
        <taxon>Viridiplantae</taxon>
        <taxon>Streptophyta</taxon>
        <taxon>Embryophyta</taxon>
        <taxon>Tracheophyta</taxon>
        <taxon>Spermatophyta</taxon>
        <taxon>Magnoliopsida</taxon>
        <taxon>eudicotyledons</taxon>
        <taxon>Gunneridae</taxon>
        <taxon>Pentapetalae</taxon>
        <taxon>asterids</taxon>
        <taxon>campanulids</taxon>
        <taxon>Aquifoliales</taxon>
        <taxon>Aquifoliaceae</taxon>
        <taxon>Ilex</taxon>
    </lineage>
</organism>
<dbReference type="InterPro" id="IPR037185">
    <property type="entry name" value="EmrE-like"/>
</dbReference>
<comment type="caution">
    <text evidence="8">The sequence shown here is derived from an EMBL/GenBank/DDBJ whole genome shotgun (WGS) entry which is preliminary data.</text>
</comment>
<comment type="subcellular location">
    <subcellularLocation>
        <location evidence="1 7">Membrane</location>
        <topology evidence="1 7">Multi-pass membrane protein</topology>
    </subcellularLocation>
</comment>
<dbReference type="EMBL" id="CAUOFW020004058">
    <property type="protein sequence ID" value="CAK9163591.1"/>
    <property type="molecule type" value="Genomic_DNA"/>
</dbReference>
<dbReference type="GO" id="GO:0016020">
    <property type="term" value="C:membrane"/>
    <property type="evidence" value="ECO:0007669"/>
    <property type="project" value="UniProtKB-SubCell"/>
</dbReference>
<dbReference type="GO" id="GO:0015211">
    <property type="term" value="F:purine nucleoside transmembrane transporter activity"/>
    <property type="evidence" value="ECO:0007669"/>
    <property type="project" value="UniProtKB-UniRule"/>
</dbReference>
<evidence type="ECO:0000256" key="4">
    <source>
        <dbReference type="ARBA" id="ARBA00022692"/>
    </source>
</evidence>
<keyword evidence="5 7" id="KW-1133">Transmembrane helix</keyword>
<feature type="transmembrane region" description="Helical" evidence="7">
    <location>
        <begin position="114"/>
        <end position="133"/>
    </location>
</feature>
<comment type="similarity">
    <text evidence="2 7">Belongs to the purine permeases (TC 2.A.7.14) family.</text>
</comment>
<feature type="transmembrane region" description="Helical" evidence="7">
    <location>
        <begin position="279"/>
        <end position="300"/>
    </location>
</feature>
<keyword evidence="9" id="KW-1185">Reference proteome</keyword>
<evidence type="ECO:0000313" key="8">
    <source>
        <dbReference type="EMBL" id="CAK9163591.1"/>
    </source>
</evidence>
<feature type="transmembrane region" description="Helical" evidence="7">
    <location>
        <begin position="306"/>
        <end position="324"/>
    </location>
</feature>